<keyword evidence="2" id="KW-1185">Reference proteome</keyword>
<reference evidence="1 2" key="1">
    <citation type="submission" date="2024-05" db="EMBL/GenBank/DDBJ databases">
        <authorList>
            <person name="Liu Q."/>
            <person name="Xin Y.-H."/>
        </authorList>
    </citation>
    <scope>NUCLEOTIDE SEQUENCE [LARGE SCALE GENOMIC DNA]</scope>
    <source>
        <strain evidence="1 2">CGMCC 1.10181</strain>
    </source>
</reference>
<evidence type="ECO:0000313" key="1">
    <source>
        <dbReference type="EMBL" id="MEN2791535.1"/>
    </source>
</evidence>
<protein>
    <submittedName>
        <fullName evidence="1">Uncharacterized protein</fullName>
    </submittedName>
</protein>
<proteinExistence type="predicted"/>
<evidence type="ECO:0000313" key="2">
    <source>
        <dbReference type="Proteomes" id="UP001419910"/>
    </source>
</evidence>
<accession>A0ABU9Y6W6</accession>
<sequence length="64" mass="6790">MKEMMVIRNSKSELADLVGKALAMADELGFAEVGLRLDQALIALTGAGVAPPADYLEVRVTELS</sequence>
<name>A0ABU9Y6W6_9SPHN</name>
<comment type="caution">
    <text evidence="1">The sequence shown here is derived from an EMBL/GenBank/DDBJ whole genome shotgun (WGS) entry which is preliminary data.</text>
</comment>
<gene>
    <name evidence="1" type="ORF">ABC974_18010</name>
</gene>
<dbReference type="EMBL" id="JBDIME010000018">
    <property type="protein sequence ID" value="MEN2791535.1"/>
    <property type="molecule type" value="Genomic_DNA"/>
</dbReference>
<dbReference type="Proteomes" id="UP001419910">
    <property type="component" value="Unassembled WGS sequence"/>
</dbReference>
<organism evidence="1 2">
    <name type="scientific">Sphingomonas oligophenolica</name>
    <dbReference type="NCBI Taxonomy" id="301154"/>
    <lineage>
        <taxon>Bacteria</taxon>
        <taxon>Pseudomonadati</taxon>
        <taxon>Pseudomonadota</taxon>
        <taxon>Alphaproteobacteria</taxon>
        <taxon>Sphingomonadales</taxon>
        <taxon>Sphingomonadaceae</taxon>
        <taxon>Sphingomonas</taxon>
    </lineage>
</organism>
<dbReference type="RefSeq" id="WP_345840492.1">
    <property type="nucleotide sequence ID" value="NZ_JBDIME010000018.1"/>
</dbReference>